<evidence type="ECO:0000313" key="3">
    <source>
        <dbReference type="Proteomes" id="UP000827284"/>
    </source>
</evidence>
<name>A0A9P3H6A9_9FUNG</name>
<dbReference type="Proteomes" id="UP000827284">
    <property type="component" value="Unassembled WGS sequence"/>
</dbReference>
<gene>
    <name evidence="2" type="ORF">EMPS_03170</name>
</gene>
<evidence type="ECO:0000256" key="1">
    <source>
        <dbReference type="SAM" id="MobiDB-lite"/>
    </source>
</evidence>
<dbReference type="OrthoDB" id="2423224at2759"/>
<sequence length="415" mass="46679">MSSFIIETALDSSSPHEIHFIGPANGEVKQQVTGKVNLVVFKPVQLKQLSVAFLGEVTVDYPTLVVVARSDPVPISKVDFNAIDTPTQYKPGTYSYPFTLSLPSDLPTTESAKLKDGSICWKYEIQTCAVPTGLFLRRKMIREEVTLRRFHVAPSDSANMKCTGKRKDLFECSLDGPKFITIQDHRVRVNAFLHPYSSQYKVKDLEASITQTETVRFASKEAESSLRNIRNLAPSQTDELLRQQKDASPLLVNTNVAKPISNVVKVLHPDQEEFSTAWGREHPVEFDLELLQSELQPSEDIGWLQIKHGIRITVNFVDPAVKSFSVVAPLQIGRPLSQELWAFQAPPSNDSRPPGYGVDDDQSILLDANTSRVMRNQLHYEAYPEREPVVPDMMDSLPPMYEHEGDQPEPYSEEK</sequence>
<feature type="compositionally biased region" description="Basic and acidic residues" evidence="1">
    <location>
        <begin position="401"/>
        <end position="415"/>
    </location>
</feature>
<dbReference type="EMBL" id="BQFW01000004">
    <property type="protein sequence ID" value="GJJ70820.1"/>
    <property type="molecule type" value="Genomic_DNA"/>
</dbReference>
<dbReference type="InterPro" id="IPR014752">
    <property type="entry name" value="Arrestin-like_C"/>
</dbReference>
<dbReference type="Gene3D" id="2.60.40.640">
    <property type="match status" value="1"/>
</dbReference>
<accession>A0A9P3H6A9</accession>
<reference evidence="2" key="1">
    <citation type="submission" date="2021-11" db="EMBL/GenBank/DDBJ databases">
        <authorList>
            <person name="Herlambang A."/>
            <person name="Guo Y."/>
            <person name="Takashima Y."/>
            <person name="Nishizawa T."/>
        </authorList>
    </citation>
    <scope>NUCLEOTIDE SEQUENCE</scope>
    <source>
        <strain evidence="2">E1425</strain>
    </source>
</reference>
<evidence type="ECO:0000313" key="2">
    <source>
        <dbReference type="EMBL" id="GJJ70820.1"/>
    </source>
</evidence>
<protein>
    <recommendedName>
        <fullName evidence="4">Arrestin-like N-terminal domain-containing protein</fullName>
    </recommendedName>
</protein>
<evidence type="ECO:0008006" key="4">
    <source>
        <dbReference type="Google" id="ProtNLM"/>
    </source>
</evidence>
<comment type="caution">
    <text evidence="2">The sequence shown here is derived from an EMBL/GenBank/DDBJ whole genome shotgun (WGS) entry which is preliminary data.</text>
</comment>
<reference evidence="2" key="2">
    <citation type="journal article" date="2022" name="Microbiol. Resour. Announc.">
        <title>Whole-Genome Sequence of Entomortierella parvispora E1425, a Mucoromycotan Fungus Associated with Burkholderiaceae-Related Endosymbiotic Bacteria.</title>
        <authorList>
            <person name="Herlambang A."/>
            <person name="Guo Y."/>
            <person name="Takashima Y."/>
            <person name="Narisawa K."/>
            <person name="Ohta H."/>
            <person name="Nishizawa T."/>
        </authorList>
    </citation>
    <scope>NUCLEOTIDE SEQUENCE</scope>
    <source>
        <strain evidence="2">E1425</strain>
    </source>
</reference>
<dbReference type="AlphaFoldDB" id="A0A9P3H6A9"/>
<organism evidence="2 3">
    <name type="scientific">Entomortierella parvispora</name>
    <dbReference type="NCBI Taxonomy" id="205924"/>
    <lineage>
        <taxon>Eukaryota</taxon>
        <taxon>Fungi</taxon>
        <taxon>Fungi incertae sedis</taxon>
        <taxon>Mucoromycota</taxon>
        <taxon>Mortierellomycotina</taxon>
        <taxon>Mortierellomycetes</taxon>
        <taxon>Mortierellales</taxon>
        <taxon>Mortierellaceae</taxon>
        <taxon>Entomortierella</taxon>
    </lineage>
</organism>
<feature type="region of interest" description="Disordered" evidence="1">
    <location>
        <begin position="385"/>
        <end position="415"/>
    </location>
</feature>
<keyword evidence="3" id="KW-1185">Reference proteome</keyword>
<proteinExistence type="predicted"/>